<keyword evidence="4" id="KW-1185">Reference proteome</keyword>
<evidence type="ECO:0000259" key="2">
    <source>
        <dbReference type="Pfam" id="PF18803"/>
    </source>
</evidence>
<reference evidence="3" key="1">
    <citation type="submission" date="2020-11" db="EMBL/GenBank/DDBJ databases">
        <authorList>
            <consortium name="DOE Joint Genome Institute"/>
            <person name="Ahrendt S."/>
            <person name="Riley R."/>
            <person name="Andreopoulos W."/>
            <person name="Labutti K."/>
            <person name="Pangilinan J."/>
            <person name="Ruiz-Duenas F.J."/>
            <person name="Barrasa J.M."/>
            <person name="Sanchez-Garcia M."/>
            <person name="Camarero S."/>
            <person name="Miyauchi S."/>
            <person name="Serrano A."/>
            <person name="Linde D."/>
            <person name="Babiker R."/>
            <person name="Drula E."/>
            <person name="Ayuso-Fernandez I."/>
            <person name="Pacheco R."/>
            <person name="Padilla G."/>
            <person name="Ferreira P."/>
            <person name="Barriuso J."/>
            <person name="Kellner H."/>
            <person name="Castanera R."/>
            <person name="Alfaro M."/>
            <person name="Ramirez L."/>
            <person name="Pisabarro A.G."/>
            <person name="Kuo A."/>
            <person name="Tritt A."/>
            <person name="Lipzen A."/>
            <person name="He G."/>
            <person name="Yan M."/>
            <person name="Ng V."/>
            <person name="Cullen D."/>
            <person name="Martin F."/>
            <person name="Rosso M.-N."/>
            <person name="Henrissat B."/>
            <person name="Hibbett D."/>
            <person name="Martinez A.T."/>
            <person name="Grigoriev I.V."/>
        </authorList>
    </citation>
    <scope>NUCLEOTIDE SEQUENCE</scope>
    <source>
        <strain evidence="3">ATCC 90797</strain>
    </source>
</reference>
<proteinExistence type="predicted"/>
<evidence type="ECO:0000256" key="1">
    <source>
        <dbReference type="SAM" id="MobiDB-lite"/>
    </source>
</evidence>
<dbReference type="OrthoDB" id="2804062at2759"/>
<accession>A0A9P6DKW4</accession>
<dbReference type="InterPro" id="IPR041457">
    <property type="entry name" value="CxC2_KDZ-assoc"/>
</dbReference>
<gene>
    <name evidence="3" type="ORF">BDN71DRAFT_1479795</name>
</gene>
<evidence type="ECO:0000313" key="3">
    <source>
        <dbReference type="EMBL" id="KAF9501280.1"/>
    </source>
</evidence>
<organism evidence="3 4">
    <name type="scientific">Pleurotus eryngii</name>
    <name type="common">Boletus of the steppes</name>
    <dbReference type="NCBI Taxonomy" id="5323"/>
    <lineage>
        <taxon>Eukaryota</taxon>
        <taxon>Fungi</taxon>
        <taxon>Dikarya</taxon>
        <taxon>Basidiomycota</taxon>
        <taxon>Agaricomycotina</taxon>
        <taxon>Agaricomycetes</taxon>
        <taxon>Agaricomycetidae</taxon>
        <taxon>Agaricales</taxon>
        <taxon>Pleurotineae</taxon>
        <taxon>Pleurotaceae</taxon>
        <taxon>Pleurotus</taxon>
    </lineage>
</organism>
<sequence>MVPHRAQVPKWHPNEEIEQWGLDSASDFVVEIDKSTMLGKRYNSSECFGGDNLCLECCLDCHHAQPLHVVEKWNGLFFEKTSLMTMGMRVQLGHGSGKCSNPMPAPKSFTVLHTNGIHLVAVDYFLRASWYSATVHYPATCATLQLLKHFHGLSLCSKVSAHEYYLNMERMTDNARVVLPKYRHIKMMKRAGRGNVEGGIEATGMGDLAIQCLASNWRSSEPALRHVNHDMLTEHPTPGLHTGHAYFVPQDSYNEHILKHVSQADISSCSGFSALSHADSKSNTGLRYMGVGMWVGNLQKGEQYCNMDFIVLSAVSGTPVQLLMVIYDIACQWKVNFTKRMVELPPHLHIPSSVTLDFAILKCHCPAHQTECQTPHSLNLKPGAGQMDSEGIKRDWSMINPAANSTKEMAPGTQHNTLDDLFGYHNWQKTVGLGESLRRKYFLAVVESRRHRALHEEYSETIGNDITSKWTQMVVEWEADKTKPNPYISANNYQSEHIIKLRLVEEEQQEEQLSLTDRMETMVGFLTSALVLEESQRRITQEALGKDLTPLQASQLQECRLNLTKQIKRLRISQRMYMPIVETLIANTALQRGQHGVEQVELWLPSALDTRVRSSFDRLDSKINQAVQKYRAAHTALRRLHTDSEWCASLPTLRNQDICPPPAFDIDNSGGVRSMKEAATRLGEGHCELSWIWRTATISSDGEDALLNEGLRIEWVKSRARYLQWSEEVLLCKEEMRHVRQALQSHIDNWTDKVMVGSDVTDDTMRQGLSAYAQSQIGVFRSLHTQFTTLWETPPRRRSQLPALTPPAEDDSTIDESLMLELLRGAAEAGEVEGDKGEDDDEDDEEG</sequence>
<dbReference type="InterPro" id="IPR040521">
    <property type="entry name" value="KDZ"/>
</dbReference>
<feature type="region of interest" description="Disordered" evidence="1">
    <location>
        <begin position="797"/>
        <end position="847"/>
    </location>
</feature>
<evidence type="ECO:0000313" key="4">
    <source>
        <dbReference type="Proteomes" id="UP000807025"/>
    </source>
</evidence>
<dbReference type="Proteomes" id="UP000807025">
    <property type="component" value="Unassembled WGS sequence"/>
</dbReference>
<dbReference type="EMBL" id="MU154524">
    <property type="protein sequence ID" value="KAF9501280.1"/>
    <property type="molecule type" value="Genomic_DNA"/>
</dbReference>
<comment type="caution">
    <text evidence="3">The sequence shown here is derived from an EMBL/GenBank/DDBJ whole genome shotgun (WGS) entry which is preliminary data.</text>
</comment>
<dbReference type="AlphaFoldDB" id="A0A9P6DKW4"/>
<dbReference type="Pfam" id="PF18758">
    <property type="entry name" value="KDZ"/>
    <property type="match status" value="1"/>
</dbReference>
<dbReference type="Pfam" id="PF18803">
    <property type="entry name" value="CxC2"/>
    <property type="match status" value="1"/>
</dbReference>
<name>A0A9P6DKW4_PLEER</name>
<feature type="compositionally biased region" description="Acidic residues" evidence="1">
    <location>
        <begin position="830"/>
        <end position="847"/>
    </location>
</feature>
<protein>
    <recommendedName>
        <fullName evidence="2">CxC2-like cysteine cluster KDZ transposase-associated domain-containing protein</fullName>
    </recommendedName>
</protein>
<feature type="domain" description="CxC2-like cysteine cluster KDZ transposase-associated" evidence="2">
    <location>
        <begin position="83"/>
        <end position="175"/>
    </location>
</feature>